<keyword evidence="10" id="KW-0540">Nuclease</keyword>
<keyword evidence="6" id="KW-1048">Host nucleus</keyword>
<comment type="catalytic activity">
    <reaction evidence="22">
        <text>ATP + H2O = ADP + phosphate + H(+)</text>
        <dbReference type="Rhea" id="RHEA:13065"/>
        <dbReference type="ChEBI" id="CHEBI:15377"/>
        <dbReference type="ChEBI" id="CHEBI:15378"/>
        <dbReference type="ChEBI" id="CHEBI:30616"/>
        <dbReference type="ChEBI" id="CHEBI:43474"/>
        <dbReference type="ChEBI" id="CHEBI:456216"/>
    </reaction>
</comment>
<dbReference type="Proteomes" id="UP000281595">
    <property type="component" value="Segment"/>
</dbReference>
<keyword evidence="11" id="KW-0479">Metal-binding</keyword>
<dbReference type="SUPFAM" id="SSF52540">
    <property type="entry name" value="P-loop containing nucleoside triphosphate hydrolases"/>
    <property type="match status" value="1"/>
</dbReference>
<evidence type="ECO:0000256" key="17">
    <source>
        <dbReference type="ARBA" id="ARBA00023124"/>
    </source>
</evidence>
<dbReference type="InterPro" id="IPR000605">
    <property type="entry name" value="Helicase_SF3_ssDNA/RNA_vir"/>
</dbReference>
<dbReference type="GO" id="GO:0003677">
    <property type="term" value="F:DNA binding"/>
    <property type="evidence" value="ECO:0007669"/>
    <property type="project" value="UniProtKB-KW"/>
</dbReference>
<evidence type="ECO:0000256" key="9">
    <source>
        <dbReference type="ARBA" id="ARBA00022705"/>
    </source>
</evidence>
<evidence type="ECO:0000256" key="10">
    <source>
        <dbReference type="ARBA" id="ARBA00022722"/>
    </source>
</evidence>
<sequence>MRLYYKMSRSRNWCFTLNNYTAEEEKLIKDIECRFIIYGKEIGEKTNNKHLQGYIQFSNARTLTAVKRSISKRAHLEVARGSSEDNVAYCSKQDKEPFTKGDIKKQGKRTDLEDVKEMITDGATMRDIIPSCNSLQSVRMAEITLKYFERKRTTKPYVEWYFGATGTGKSKTAYEKLDDPYTCLDTISWWEGYDAHAHVLIDDIRKDFAKYHQLLKLLDQYAYIVECKGGSRQFLATHIIITSPYHPKELYNTREDIQQLLRRIDNIKEFKDKLY</sequence>
<keyword evidence="13" id="KW-0255">Endonuclease</keyword>
<name>A0A345MYT4_9VIRU</name>
<evidence type="ECO:0000313" key="25">
    <source>
        <dbReference type="Proteomes" id="UP000281595"/>
    </source>
</evidence>
<evidence type="ECO:0000256" key="13">
    <source>
        <dbReference type="ARBA" id="ARBA00022759"/>
    </source>
</evidence>
<evidence type="ECO:0000256" key="3">
    <source>
        <dbReference type="ARBA" id="ARBA00004147"/>
    </source>
</evidence>
<dbReference type="Gene3D" id="3.40.1310.20">
    <property type="match status" value="1"/>
</dbReference>
<accession>A0A345MYT4</accession>
<evidence type="ECO:0000313" key="24">
    <source>
        <dbReference type="EMBL" id="AXH76534.1"/>
    </source>
</evidence>
<keyword evidence="19" id="KW-0511">Multifunctional enzyme</keyword>
<evidence type="ECO:0000256" key="2">
    <source>
        <dbReference type="ARBA" id="ARBA00001946"/>
    </source>
</evidence>
<dbReference type="PROSITE" id="PS52020">
    <property type="entry name" value="CRESS_DNA_REP"/>
    <property type="match status" value="1"/>
</dbReference>
<evidence type="ECO:0000256" key="18">
    <source>
        <dbReference type="ARBA" id="ARBA00023125"/>
    </source>
</evidence>
<keyword evidence="17" id="KW-0190">Covalent protein-DNA linkage</keyword>
<keyword evidence="18" id="KW-0238">DNA-binding</keyword>
<evidence type="ECO:0000256" key="12">
    <source>
        <dbReference type="ARBA" id="ARBA00022741"/>
    </source>
</evidence>
<keyword evidence="15" id="KW-0347">Helicase</keyword>
<dbReference type="InterPro" id="IPR049912">
    <property type="entry name" value="CRESS_DNA_REP"/>
</dbReference>
<evidence type="ECO:0000259" key="23">
    <source>
        <dbReference type="PROSITE" id="PS52020"/>
    </source>
</evidence>
<dbReference type="Pfam" id="PF00910">
    <property type="entry name" value="RNA_helicase"/>
    <property type="match status" value="1"/>
</dbReference>
<keyword evidence="14" id="KW-0378">Hydrolase</keyword>
<dbReference type="GO" id="GO:0003723">
    <property type="term" value="F:RNA binding"/>
    <property type="evidence" value="ECO:0007669"/>
    <property type="project" value="InterPro"/>
</dbReference>
<protein>
    <recommendedName>
        <fullName evidence="5">Replication-associated protein</fullName>
    </recommendedName>
    <alternativeName>
        <fullName evidence="20">ATP-dependent helicase Rep</fullName>
    </alternativeName>
    <alternativeName>
        <fullName evidence="21">RepP</fullName>
    </alternativeName>
</protein>
<keyword evidence="12" id="KW-0547">Nucleotide-binding</keyword>
<dbReference type="Pfam" id="PF02407">
    <property type="entry name" value="Viral_Rep"/>
    <property type="match status" value="1"/>
</dbReference>
<dbReference type="GO" id="GO:0004519">
    <property type="term" value="F:endonuclease activity"/>
    <property type="evidence" value="ECO:0007669"/>
    <property type="project" value="UniProtKB-KW"/>
</dbReference>
<proteinExistence type="inferred from homology"/>
<evidence type="ECO:0000256" key="6">
    <source>
        <dbReference type="ARBA" id="ARBA00022562"/>
    </source>
</evidence>
<organism evidence="24 25">
    <name type="scientific">Circoviridae sp</name>
    <dbReference type="NCBI Taxonomy" id="1954248"/>
    <lineage>
        <taxon>Viruses</taxon>
        <taxon>Monodnaviria</taxon>
        <taxon>Shotokuvirae</taxon>
        <taxon>Cressdnaviricota</taxon>
        <taxon>Arfiviricetes</taxon>
        <taxon>Rohanvirales</taxon>
        <taxon>Nenyaviridae</taxon>
        <taxon>Galvornvirus</taxon>
        <taxon>Galvornvirus isengard</taxon>
    </lineage>
</organism>
<comment type="subcellular location">
    <subcellularLocation>
        <location evidence="3">Host nucleus</location>
    </subcellularLocation>
</comment>
<reference evidence="24 25" key="1">
    <citation type="submission" date="2018-07" db="EMBL/GenBank/DDBJ databases">
        <title>Uncovering a Universe of Circular DNA Viruses in Animal Metagenomes.</title>
        <authorList>
            <person name="Tisza M."/>
            <person name="Buck C."/>
            <person name="Pastrana D."/>
            <person name="Welch N."/>
            <person name="Peretti A."/>
        </authorList>
    </citation>
    <scope>NUCLEOTIDE SEQUENCE [LARGE SCALE GENOMIC DNA]</scope>
    <source>
        <strain evidence="24">Ctce509</strain>
    </source>
</reference>
<keyword evidence="16" id="KW-0067">ATP-binding</keyword>
<evidence type="ECO:0000256" key="4">
    <source>
        <dbReference type="ARBA" id="ARBA00008545"/>
    </source>
</evidence>
<dbReference type="InterPro" id="IPR027417">
    <property type="entry name" value="P-loop_NTPase"/>
</dbReference>
<evidence type="ECO:0000256" key="1">
    <source>
        <dbReference type="ARBA" id="ARBA00001936"/>
    </source>
</evidence>
<dbReference type="GO" id="GO:0016779">
    <property type="term" value="F:nucleotidyltransferase activity"/>
    <property type="evidence" value="ECO:0007669"/>
    <property type="project" value="UniProtKB-KW"/>
</dbReference>
<evidence type="ECO:0000256" key="5">
    <source>
        <dbReference type="ARBA" id="ARBA00014531"/>
    </source>
</evidence>
<comment type="cofactor">
    <cofactor evidence="1">
        <name>Mn(2+)</name>
        <dbReference type="ChEBI" id="CHEBI:29035"/>
    </cofactor>
</comment>
<keyword evidence="7" id="KW-0808">Transferase</keyword>
<comment type="similarity">
    <text evidence="4">Belongs to the nanoviruses/circoviruses replication-associated protein family.</text>
</comment>
<keyword evidence="25" id="KW-1185">Reference proteome</keyword>
<dbReference type="EMBL" id="MH617406">
    <property type="protein sequence ID" value="AXH76534.1"/>
    <property type="molecule type" value="Genomic_DNA"/>
</dbReference>
<evidence type="ECO:0000256" key="16">
    <source>
        <dbReference type="ARBA" id="ARBA00022840"/>
    </source>
</evidence>
<dbReference type="GO" id="GO:0006260">
    <property type="term" value="P:DNA replication"/>
    <property type="evidence" value="ECO:0007669"/>
    <property type="project" value="UniProtKB-KW"/>
</dbReference>
<dbReference type="GO" id="GO:0042025">
    <property type="term" value="C:host cell nucleus"/>
    <property type="evidence" value="ECO:0007669"/>
    <property type="project" value="UniProtKB-SubCell"/>
</dbReference>
<evidence type="ECO:0000256" key="14">
    <source>
        <dbReference type="ARBA" id="ARBA00022801"/>
    </source>
</evidence>
<evidence type="ECO:0000256" key="15">
    <source>
        <dbReference type="ARBA" id="ARBA00022806"/>
    </source>
</evidence>
<evidence type="ECO:0000256" key="7">
    <source>
        <dbReference type="ARBA" id="ARBA00022679"/>
    </source>
</evidence>
<evidence type="ECO:0000256" key="19">
    <source>
        <dbReference type="ARBA" id="ARBA00023268"/>
    </source>
</evidence>
<feature type="domain" description="CRESS-DNA virus Rep endonuclease" evidence="23">
    <location>
        <begin position="7"/>
        <end position="103"/>
    </location>
</feature>
<comment type="cofactor">
    <cofactor evidence="2">
        <name>Mg(2+)</name>
        <dbReference type="ChEBI" id="CHEBI:18420"/>
    </cofactor>
</comment>
<dbReference type="GO" id="GO:0003724">
    <property type="term" value="F:RNA helicase activity"/>
    <property type="evidence" value="ECO:0007669"/>
    <property type="project" value="InterPro"/>
</dbReference>
<keyword evidence="8" id="KW-0548">Nucleotidyltransferase</keyword>
<evidence type="ECO:0000256" key="22">
    <source>
        <dbReference type="ARBA" id="ARBA00049360"/>
    </source>
</evidence>
<evidence type="ECO:0000256" key="11">
    <source>
        <dbReference type="ARBA" id="ARBA00022723"/>
    </source>
</evidence>
<evidence type="ECO:0000256" key="21">
    <source>
        <dbReference type="ARBA" id="ARBA00032243"/>
    </source>
</evidence>
<evidence type="ECO:0000256" key="20">
    <source>
        <dbReference type="ARBA" id="ARBA00030754"/>
    </source>
</evidence>
<keyword evidence="9" id="KW-0235">DNA replication</keyword>
<dbReference type="GO" id="GO:0005524">
    <property type="term" value="F:ATP binding"/>
    <property type="evidence" value="ECO:0007669"/>
    <property type="project" value="UniProtKB-KW"/>
</dbReference>
<dbReference type="GO" id="GO:0046872">
    <property type="term" value="F:metal ion binding"/>
    <property type="evidence" value="ECO:0007669"/>
    <property type="project" value="UniProtKB-KW"/>
</dbReference>
<dbReference type="GO" id="GO:0016787">
    <property type="term" value="F:hydrolase activity"/>
    <property type="evidence" value="ECO:0007669"/>
    <property type="project" value="UniProtKB-KW"/>
</dbReference>
<evidence type="ECO:0000256" key="8">
    <source>
        <dbReference type="ARBA" id="ARBA00022695"/>
    </source>
</evidence>